<keyword evidence="5" id="KW-1133">Transmembrane helix</keyword>
<organism evidence="7 8">
    <name type="scientific">Stephania japonica</name>
    <dbReference type="NCBI Taxonomy" id="461633"/>
    <lineage>
        <taxon>Eukaryota</taxon>
        <taxon>Viridiplantae</taxon>
        <taxon>Streptophyta</taxon>
        <taxon>Embryophyta</taxon>
        <taxon>Tracheophyta</taxon>
        <taxon>Spermatophyta</taxon>
        <taxon>Magnoliopsida</taxon>
        <taxon>Ranunculales</taxon>
        <taxon>Menispermaceae</taxon>
        <taxon>Menispermoideae</taxon>
        <taxon>Cissampelideae</taxon>
        <taxon>Stephania</taxon>
    </lineage>
</organism>
<keyword evidence="4" id="KW-0325">Glycoprotein</keyword>
<dbReference type="Pfam" id="PF04577">
    <property type="entry name" value="Glyco_transf_61"/>
    <property type="match status" value="1"/>
</dbReference>
<dbReference type="Proteomes" id="UP001417504">
    <property type="component" value="Unassembled WGS sequence"/>
</dbReference>
<evidence type="ECO:0000256" key="3">
    <source>
        <dbReference type="ARBA" id="ARBA00022679"/>
    </source>
</evidence>
<keyword evidence="8" id="KW-1185">Reference proteome</keyword>
<protein>
    <recommendedName>
        <fullName evidence="6">Glycosyltransferase 61 catalytic domain-containing protein</fullName>
    </recommendedName>
</protein>
<keyword evidence="5" id="KW-0472">Membrane</keyword>
<keyword evidence="2" id="KW-0328">Glycosyltransferase</keyword>
<dbReference type="EMBL" id="JBBNAE010000009">
    <property type="protein sequence ID" value="KAK9096444.1"/>
    <property type="molecule type" value="Genomic_DNA"/>
</dbReference>
<evidence type="ECO:0000256" key="1">
    <source>
        <dbReference type="ARBA" id="ARBA00004323"/>
    </source>
</evidence>
<accession>A0AAP0EWQ8</accession>
<evidence type="ECO:0000256" key="5">
    <source>
        <dbReference type="SAM" id="Phobius"/>
    </source>
</evidence>
<feature type="transmembrane region" description="Helical" evidence="5">
    <location>
        <begin position="30"/>
        <end position="49"/>
    </location>
</feature>
<dbReference type="InterPro" id="IPR049625">
    <property type="entry name" value="Glyco_transf_61_cat"/>
</dbReference>
<evidence type="ECO:0000256" key="4">
    <source>
        <dbReference type="ARBA" id="ARBA00023180"/>
    </source>
</evidence>
<dbReference type="InterPro" id="IPR007657">
    <property type="entry name" value="Glycosyltransferase_61"/>
</dbReference>
<evidence type="ECO:0000313" key="7">
    <source>
        <dbReference type="EMBL" id="KAK9096444.1"/>
    </source>
</evidence>
<dbReference type="PANTHER" id="PTHR20961:SF5">
    <property type="entry name" value="GLYCOSYLTRANSFERASE-RELATED"/>
    <property type="match status" value="1"/>
</dbReference>
<dbReference type="GO" id="GO:0016763">
    <property type="term" value="F:pentosyltransferase activity"/>
    <property type="evidence" value="ECO:0007669"/>
    <property type="project" value="UniProtKB-ARBA"/>
</dbReference>
<dbReference type="PANTHER" id="PTHR20961">
    <property type="entry name" value="GLYCOSYLTRANSFERASE"/>
    <property type="match status" value="1"/>
</dbReference>
<evidence type="ECO:0000313" key="8">
    <source>
        <dbReference type="Proteomes" id="UP001417504"/>
    </source>
</evidence>
<keyword evidence="5" id="KW-0812">Transmembrane</keyword>
<proteinExistence type="predicted"/>
<name>A0AAP0EWQ8_9MAGN</name>
<feature type="domain" description="Glycosyltransferase 61 catalytic" evidence="6">
    <location>
        <begin position="277"/>
        <end position="384"/>
    </location>
</feature>
<gene>
    <name evidence="7" type="ORF">Sjap_021941</name>
</gene>
<dbReference type="GO" id="GO:0000139">
    <property type="term" value="C:Golgi membrane"/>
    <property type="evidence" value="ECO:0007669"/>
    <property type="project" value="UniProtKB-SubCell"/>
</dbReference>
<comment type="subcellular location">
    <subcellularLocation>
        <location evidence="1">Golgi apparatus membrane</location>
        <topology evidence="1">Single-pass type II membrane protein</topology>
    </subcellularLocation>
</comment>
<evidence type="ECO:0000256" key="2">
    <source>
        <dbReference type="ARBA" id="ARBA00022676"/>
    </source>
</evidence>
<keyword evidence="3" id="KW-0808">Transferase</keyword>
<reference evidence="7 8" key="1">
    <citation type="submission" date="2024-01" db="EMBL/GenBank/DDBJ databases">
        <title>Genome assemblies of Stephania.</title>
        <authorList>
            <person name="Yang L."/>
        </authorList>
    </citation>
    <scope>NUCLEOTIDE SEQUENCE [LARGE SCALE GENOMIC DNA]</scope>
    <source>
        <strain evidence="7">QJT</strain>
        <tissue evidence="7">Leaf</tissue>
    </source>
</reference>
<sequence length="478" mass="55367">MRVHQSLQQGEMEYKAIFAKSFSRDERRKLGYGAFIGCLILLFSFFTVFRPSLEQLRPILNLQLNVSSGMQVFIIQNTSVSSWMLKQQQQQMKEQESQQSDIQKLASQRLKQEEKPLQQHGQEGFISKSISQITERNESWRIMPYARKVDAAAMKSVTEFLVTSLATHSEAPNCTKNYNVPAIVFSVAGYSYNHFHAFGDILVPLFITSYQFQGEVQFLVTNSNSNWTSKYQEILRKLSRYEIINIDSDDRIHCFPSMIVGLKQHEEFRIDPSRSPNGYSMKDFREFLRSTYSLKRSKAIRILDHQHKKPRLLLVARKETRLFTNEEEIVDLAKSLGYEVIVAEPASMNLTAVARIVNSCDVMMGIHGAGLTNLVFLPSNAVLIQIIPLGGIKWWCDHYFGEPVADMDIRYCEYMIREEESTLIQQYPHDHAVFKDPSSFYKQGWMALKAVYLDKQNVKLDVRRFRATLLKALEHLRR</sequence>
<dbReference type="AlphaFoldDB" id="A0AAP0EWQ8"/>
<comment type="caution">
    <text evidence="7">The sequence shown here is derived from an EMBL/GenBank/DDBJ whole genome shotgun (WGS) entry which is preliminary data.</text>
</comment>
<evidence type="ECO:0000259" key="6">
    <source>
        <dbReference type="Pfam" id="PF04577"/>
    </source>
</evidence>